<dbReference type="SUPFAM" id="SSF52025">
    <property type="entry name" value="PA domain"/>
    <property type="match status" value="1"/>
</dbReference>
<dbReference type="Pfam" id="PF02225">
    <property type="entry name" value="PA"/>
    <property type="match status" value="1"/>
</dbReference>
<feature type="chain" id="PRO_5045092877" evidence="1">
    <location>
        <begin position="20"/>
        <end position="482"/>
    </location>
</feature>
<organism evidence="4 5">
    <name type="scientific">Paractinoplanes ovalisporus</name>
    <dbReference type="NCBI Taxonomy" id="2810368"/>
    <lineage>
        <taxon>Bacteria</taxon>
        <taxon>Bacillati</taxon>
        <taxon>Actinomycetota</taxon>
        <taxon>Actinomycetes</taxon>
        <taxon>Micromonosporales</taxon>
        <taxon>Micromonosporaceae</taxon>
        <taxon>Paractinoplanes</taxon>
    </lineage>
</organism>
<name>A0ABS2A3E5_9ACTN</name>
<protein>
    <submittedName>
        <fullName evidence="4">M28 family peptidase</fullName>
    </submittedName>
</protein>
<evidence type="ECO:0000259" key="2">
    <source>
        <dbReference type="Pfam" id="PF02225"/>
    </source>
</evidence>
<dbReference type="Proteomes" id="UP000632138">
    <property type="component" value="Unassembled WGS sequence"/>
</dbReference>
<keyword evidence="5" id="KW-1185">Reference proteome</keyword>
<dbReference type="Pfam" id="PF04389">
    <property type="entry name" value="Peptidase_M28"/>
    <property type="match status" value="1"/>
</dbReference>
<reference evidence="4 5" key="1">
    <citation type="submission" date="2021-01" db="EMBL/GenBank/DDBJ databases">
        <title>Actinoplanes sp. nov. LDG1-06 isolated from lichen.</title>
        <authorList>
            <person name="Saeng-In P."/>
            <person name="Phongsopitanun W."/>
            <person name="Kanchanasin P."/>
            <person name="Yuki M."/>
            <person name="Kudo T."/>
            <person name="Ohkuma M."/>
            <person name="Tanasupawat S."/>
        </authorList>
    </citation>
    <scope>NUCLEOTIDE SEQUENCE [LARGE SCALE GENOMIC DNA]</scope>
    <source>
        <strain evidence="4 5">LDG1-06</strain>
    </source>
</reference>
<dbReference type="PANTHER" id="PTHR12147:SF26">
    <property type="entry name" value="PEPTIDASE M28 DOMAIN-CONTAINING PROTEIN"/>
    <property type="match status" value="1"/>
</dbReference>
<evidence type="ECO:0000313" key="5">
    <source>
        <dbReference type="Proteomes" id="UP000632138"/>
    </source>
</evidence>
<feature type="domain" description="Peptidase M28" evidence="3">
    <location>
        <begin position="244"/>
        <end position="452"/>
    </location>
</feature>
<dbReference type="InterPro" id="IPR007484">
    <property type="entry name" value="Peptidase_M28"/>
</dbReference>
<dbReference type="Gene3D" id="3.50.30.30">
    <property type="match status" value="1"/>
</dbReference>
<dbReference type="InterPro" id="IPR045175">
    <property type="entry name" value="M28_fam"/>
</dbReference>
<proteinExistence type="predicted"/>
<dbReference type="RefSeq" id="WP_203374120.1">
    <property type="nucleotide sequence ID" value="NZ_JAENHP010000001.1"/>
</dbReference>
<evidence type="ECO:0000259" key="3">
    <source>
        <dbReference type="Pfam" id="PF04389"/>
    </source>
</evidence>
<comment type="caution">
    <text evidence="4">The sequence shown here is derived from an EMBL/GenBank/DDBJ whole genome shotgun (WGS) entry which is preliminary data.</text>
</comment>
<dbReference type="PANTHER" id="PTHR12147">
    <property type="entry name" value="METALLOPEPTIDASE M28 FAMILY MEMBER"/>
    <property type="match status" value="1"/>
</dbReference>
<dbReference type="SUPFAM" id="SSF53187">
    <property type="entry name" value="Zn-dependent exopeptidases"/>
    <property type="match status" value="1"/>
</dbReference>
<evidence type="ECO:0000313" key="4">
    <source>
        <dbReference type="EMBL" id="MBM2614210.1"/>
    </source>
</evidence>
<dbReference type="Gene3D" id="3.40.630.10">
    <property type="entry name" value="Zn peptidases"/>
    <property type="match status" value="1"/>
</dbReference>
<feature type="signal peptide" evidence="1">
    <location>
        <begin position="1"/>
        <end position="19"/>
    </location>
</feature>
<keyword evidence="1" id="KW-0732">Signal</keyword>
<dbReference type="InterPro" id="IPR003137">
    <property type="entry name" value="PA_domain"/>
</dbReference>
<gene>
    <name evidence="4" type="ORF">JIG36_01400</name>
</gene>
<dbReference type="EMBL" id="JAENHP010000001">
    <property type="protein sequence ID" value="MBM2614210.1"/>
    <property type="molecule type" value="Genomic_DNA"/>
</dbReference>
<sequence>MRLSGRRLAAAIGSFSLLAALLPGATATAVPAGSAGMRPDARTESSVLRHLQKMQQITDAGGGVRTPGSPGFAGAAKYVESVLGAAGYQVRRHTFTFNYTEILAARLKILPDGADQQIQVINYTPSTPVGGIQAPFVVVPVDATTGCEESDYAGLGAPGSIVLLRRGGCPFTIKQRTAAAAGAVAVIIYNNAPGKVYGSLGAPTDGVIPTAAVTGELGEQLAAAPPARVELEAREIIESRETVNITADTARGDPGDILVVGAHLDTIPESPGMNDDASGAAAVLEFARLAAKAPLKKKLRFAFWSAEEWGQVGSFEYLAALPPEELARISGYVDLAKLGSPNFIRGVLDGAAGPAGSDRLSAALASGFTAQRLTWKTVELGGLASSDWLAFTDAGIPASGLFSGTEDLKTEADRQLFGGVAGQPYDPCHATACDRVENLNRTVLRQNVLAAAYALATLQLTPATQPVAPQRVTRRPAPGSLR</sequence>
<feature type="domain" description="PA" evidence="2">
    <location>
        <begin position="134"/>
        <end position="221"/>
    </location>
</feature>
<evidence type="ECO:0000256" key="1">
    <source>
        <dbReference type="SAM" id="SignalP"/>
    </source>
</evidence>
<accession>A0ABS2A3E5</accession>
<dbReference type="InterPro" id="IPR046450">
    <property type="entry name" value="PA_dom_sf"/>
</dbReference>